<dbReference type="GO" id="GO:0005737">
    <property type="term" value="C:cytoplasm"/>
    <property type="evidence" value="ECO:0007669"/>
    <property type="project" value="TreeGrafter"/>
</dbReference>
<evidence type="ECO:0000259" key="4">
    <source>
        <dbReference type="Pfam" id="PF02251"/>
    </source>
</evidence>
<dbReference type="AlphaFoldDB" id="A0A7R8WCJ3"/>
<dbReference type="EMBL" id="OB660816">
    <property type="protein sequence ID" value="CAD7226385.1"/>
    <property type="molecule type" value="Genomic_DNA"/>
</dbReference>
<evidence type="ECO:0000256" key="2">
    <source>
        <dbReference type="ARBA" id="ARBA00022942"/>
    </source>
</evidence>
<feature type="compositionally biased region" description="Low complexity" evidence="3">
    <location>
        <begin position="76"/>
        <end position="88"/>
    </location>
</feature>
<gene>
    <name evidence="6" type="ORF">CTOB1V02_LOCUS4303</name>
</gene>
<feature type="compositionally biased region" description="Basic and acidic residues" evidence="3">
    <location>
        <begin position="10"/>
        <end position="29"/>
    </location>
</feature>
<dbReference type="Pfam" id="PF02252">
    <property type="entry name" value="PA28_C"/>
    <property type="match status" value="1"/>
</dbReference>
<dbReference type="Pfam" id="PF02251">
    <property type="entry name" value="PA28_N"/>
    <property type="match status" value="1"/>
</dbReference>
<evidence type="ECO:0000256" key="1">
    <source>
        <dbReference type="ARBA" id="ARBA00005883"/>
    </source>
</evidence>
<protein>
    <submittedName>
        <fullName evidence="6">Uncharacterized protein</fullName>
    </submittedName>
</protein>
<dbReference type="PANTHER" id="PTHR10660:SF2">
    <property type="entry name" value="LD45860P"/>
    <property type="match status" value="1"/>
</dbReference>
<name>A0A7R8WCJ3_9CRUS</name>
<evidence type="ECO:0000313" key="6">
    <source>
        <dbReference type="EMBL" id="CAD7226385.1"/>
    </source>
</evidence>
<dbReference type="GO" id="GO:2000045">
    <property type="term" value="P:regulation of G1/S transition of mitotic cell cycle"/>
    <property type="evidence" value="ECO:0007669"/>
    <property type="project" value="TreeGrafter"/>
</dbReference>
<feature type="domain" description="Proteasome activator PA28 C-terminal" evidence="5">
    <location>
        <begin position="116"/>
        <end position="256"/>
    </location>
</feature>
<dbReference type="InterPro" id="IPR003186">
    <property type="entry name" value="PA28_C"/>
</dbReference>
<dbReference type="InterPro" id="IPR009077">
    <property type="entry name" value="Proteasome_activ_PA28"/>
</dbReference>
<dbReference type="PANTHER" id="PTHR10660">
    <property type="entry name" value="PROTEASOME REGULATOR PA28"/>
    <property type="match status" value="1"/>
</dbReference>
<dbReference type="GO" id="GO:0061133">
    <property type="term" value="F:endopeptidase activator activity"/>
    <property type="evidence" value="ECO:0007669"/>
    <property type="project" value="TreeGrafter"/>
</dbReference>
<comment type="similarity">
    <text evidence="1">Belongs to the PA28 family.</text>
</comment>
<dbReference type="GO" id="GO:0008537">
    <property type="term" value="C:proteasome activator complex"/>
    <property type="evidence" value="ECO:0007669"/>
    <property type="project" value="InterPro"/>
</dbReference>
<dbReference type="Gene3D" id="1.20.5.120">
    <property type="entry name" value="Proteasome activator pa28, N-terminal domain"/>
    <property type="match status" value="1"/>
</dbReference>
<proteinExistence type="inferred from homology"/>
<keyword evidence="2" id="KW-0647">Proteasome</keyword>
<dbReference type="GO" id="GO:0005654">
    <property type="term" value="C:nucleoplasm"/>
    <property type="evidence" value="ECO:0007669"/>
    <property type="project" value="TreeGrafter"/>
</dbReference>
<feature type="region of interest" description="Disordered" evidence="3">
    <location>
        <begin position="1"/>
        <end position="29"/>
    </location>
</feature>
<dbReference type="OrthoDB" id="6591885at2759"/>
<reference evidence="6" key="1">
    <citation type="submission" date="2020-11" db="EMBL/GenBank/DDBJ databases">
        <authorList>
            <person name="Tran Van P."/>
        </authorList>
    </citation>
    <scope>NUCLEOTIDE SEQUENCE</scope>
</reference>
<dbReference type="InterPro" id="IPR036996">
    <property type="entry name" value="PA28_N_sf"/>
</dbReference>
<accession>A0A7R8WCJ3</accession>
<dbReference type="InterPro" id="IPR036252">
    <property type="entry name" value="Proteasome_activ_sf"/>
</dbReference>
<dbReference type="FunFam" id="1.20.120.180:FF:000001">
    <property type="entry name" value="Proteasome activator complex subunit 3"/>
    <property type="match status" value="1"/>
</dbReference>
<evidence type="ECO:0000256" key="3">
    <source>
        <dbReference type="SAM" id="MobiDB-lite"/>
    </source>
</evidence>
<organism evidence="6">
    <name type="scientific">Cyprideis torosa</name>
    <dbReference type="NCBI Taxonomy" id="163714"/>
    <lineage>
        <taxon>Eukaryota</taxon>
        <taxon>Metazoa</taxon>
        <taxon>Ecdysozoa</taxon>
        <taxon>Arthropoda</taxon>
        <taxon>Crustacea</taxon>
        <taxon>Oligostraca</taxon>
        <taxon>Ostracoda</taxon>
        <taxon>Podocopa</taxon>
        <taxon>Podocopida</taxon>
        <taxon>Cytherocopina</taxon>
        <taxon>Cytheroidea</taxon>
        <taxon>Cytherideidae</taxon>
        <taxon>Cyprideis</taxon>
    </lineage>
</organism>
<feature type="domain" description="Proteasome activator PA28 N-terminal" evidence="4">
    <location>
        <begin position="16"/>
        <end position="73"/>
    </location>
</feature>
<feature type="region of interest" description="Disordered" evidence="3">
    <location>
        <begin position="69"/>
        <end position="98"/>
    </location>
</feature>
<dbReference type="GO" id="GO:0061136">
    <property type="term" value="P:regulation of proteasomal protein catabolic process"/>
    <property type="evidence" value="ECO:0007669"/>
    <property type="project" value="TreeGrafter"/>
</dbReference>
<sequence>MTRSPQLLSKEGKEALAAVEKHKEEVKSQGERMVLEEFPMRILELNNLLADPRMSMTKVAEIHDDLGIPVPPPLKLSPSNSSDSSGPPSKRPRTTLEEGETAVNGTKVFLLTSGTVPSNRAIMDLLGELKPIITRLVDDANTLKMWISFLIPKIEDGNNFGVSIQEDTLAEIRAVESEAAAFYDQISRYYSSRGKIISKVAKYPHISDYRQTVRELDEKEFVSLRLVTKEVRNHYATLHDIITKNLEKIKLPRASHGISSMY</sequence>
<dbReference type="SUPFAM" id="SSF47216">
    <property type="entry name" value="Proteasome activator"/>
    <property type="match status" value="1"/>
</dbReference>
<dbReference type="Gene3D" id="1.20.120.180">
    <property type="entry name" value="Proteasome activator pa28, C-terminal domain"/>
    <property type="match status" value="1"/>
</dbReference>
<evidence type="ECO:0000259" key="5">
    <source>
        <dbReference type="Pfam" id="PF02252"/>
    </source>
</evidence>
<dbReference type="InterPro" id="IPR036997">
    <property type="entry name" value="PA28_C_sf"/>
</dbReference>
<dbReference type="InterPro" id="IPR003185">
    <property type="entry name" value="Proteasome_activ_PA28_N"/>
</dbReference>